<comment type="subcellular location">
    <subcellularLocation>
        <location evidence="1">Membrane</location>
    </subcellularLocation>
</comment>
<keyword evidence="3 5" id="KW-0472">Membrane</keyword>
<protein>
    <submittedName>
        <fullName evidence="7">Stomatin-2</fullName>
    </submittedName>
</protein>
<gene>
    <name evidence="7" type="ORF">FBUS_02319</name>
</gene>
<accession>A0A8E0RSY9</accession>
<dbReference type="Proteomes" id="UP000728185">
    <property type="component" value="Unassembled WGS sequence"/>
</dbReference>
<reference evidence="7" key="1">
    <citation type="submission" date="2019-05" db="EMBL/GenBank/DDBJ databases">
        <title>Annotation for the trematode Fasciolopsis buski.</title>
        <authorList>
            <person name="Choi Y.-J."/>
        </authorList>
    </citation>
    <scope>NUCLEOTIDE SEQUENCE</scope>
    <source>
        <strain evidence="7">HT</strain>
        <tissue evidence="7">Whole worm</tissue>
    </source>
</reference>
<comment type="caution">
    <text evidence="7">The sequence shown here is derived from an EMBL/GenBank/DDBJ whole genome shotgun (WGS) entry which is preliminary data.</text>
</comment>
<comment type="similarity">
    <text evidence="2">Belongs to the band 7/mec-2 family.</text>
</comment>
<dbReference type="GO" id="GO:0009898">
    <property type="term" value="C:cytoplasmic side of plasma membrane"/>
    <property type="evidence" value="ECO:0007669"/>
    <property type="project" value="UniProtKB-ARBA"/>
</dbReference>
<dbReference type="AlphaFoldDB" id="A0A8E0RSY9"/>
<evidence type="ECO:0000256" key="2">
    <source>
        <dbReference type="ARBA" id="ARBA00008164"/>
    </source>
</evidence>
<dbReference type="Gene3D" id="3.30.479.30">
    <property type="entry name" value="Band 7 domain"/>
    <property type="match status" value="1"/>
</dbReference>
<dbReference type="InterPro" id="IPR001972">
    <property type="entry name" value="Stomatin_HflK_fam"/>
</dbReference>
<dbReference type="InterPro" id="IPR018080">
    <property type="entry name" value="Band_7/stomatin-like_CS"/>
</dbReference>
<dbReference type="PANTHER" id="PTHR10264">
    <property type="entry name" value="BAND 7 PROTEIN-RELATED"/>
    <property type="match status" value="1"/>
</dbReference>
<evidence type="ECO:0000256" key="3">
    <source>
        <dbReference type="ARBA" id="ARBA00023136"/>
    </source>
</evidence>
<dbReference type="Gene3D" id="6.10.250.2090">
    <property type="match status" value="1"/>
</dbReference>
<dbReference type="Pfam" id="PF01145">
    <property type="entry name" value="Band_7"/>
    <property type="match status" value="1"/>
</dbReference>
<evidence type="ECO:0000256" key="5">
    <source>
        <dbReference type="SAM" id="Phobius"/>
    </source>
</evidence>
<dbReference type="PRINTS" id="PR00721">
    <property type="entry name" value="STOMATIN"/>
</dbReference>
<evidence type="ECO:0000313" key="8">
    <source>
        <dbReference type="Proteomes" id="UP000728185"/>
    </source>
</evidence>
<dbReference type="PROSITE" id="PS01270">
    <property type="entry name" value="BAND_7"/>
    <property type="match status" value="1"/>
</dbReference>
<keyword evidence="8" id="KW-1185">Reference proteome</keyword>
<sequence>MRLPRMANPIRSATSPFLSTTGISVHKTSLPELIVTNRFLECTNAAGTNSIHTATTTTSSTTMISHNFTPTSETTSSSCSNPTSLPPPFYMAASPVESDGTGHGRYDGAGKPDPGNDGESGGVADEGHQQTGTSRASSGTHETHLDNAEQLPMESAHYSVSAHKTSRPATGSRVEDSHGEMKPPGFGVVGFVNPEPQAPSSVDPLDLVIAKRKKKELADPVIAEAILTACKLPPPPIPETQNMHEVPEEIQQLMSFGYARQTMTEKDLEFLRNYPLHQKPREPLKVSPVSQISRYDFFRKKYWAQAFHRYPFPDKGEAEDGDKGEQTDYTDDEDLGTTQTIGGGRKEFFPIHIHTDEDWFMESILHVMCILLIVFTLPLSLFFCLKVVAHYERAVLFRLGRLVSATAQGPGLIIVLPCLDRYRILDLRTFTFDVPTQEVLTKDSVTVVVNAVVYYRVRDPVRAVVNVEDANRATRVLGQTTLRNVLGTVNLDQLLTAREDIAALMQECLDSVTEAWGVKVERVEIKDVRLPIQLQRAMAAEAESVREATAKVIAAEGEMRASGALKAAAFEIKQHPIAMQLRYLQAMNSISSGKESTIIFPVPLDLLSFFRATENNDHNIIHHLVDGETKRLMSGLHVNIESLQAAASMSASAVDFSEKRLIDFDSMEESLDQNGQIV</sequence>
<feature type="transmembrane region" description="Helical" evidence="5">
    <location>
        <begin position="364"/>
        <end position="389"/>
    </location>
</feature>
<feature type="region of interest" description="Disordered" evidence="4">
    <location>
        <begin position="155"/>
        <end position="181"/>
    </location>
</feature>
<evidence type="ECO:0000256" key="1">
    <source>
        <dbReference type="ARBA" id="ARBA00004370"/>
    </source>
</evidence>
<feature type="compositionally biased region" description="Low complexity" evidence="4">
    <location>
        <begin position="62"/>
        <end position="83"/>
    </location>
</feature>
<organism evidence="7 8">
    <name type="scientific">Fasciolopsis buskii</name>
    <dbReference type="NCBI Taxonomy" id="27845"/>
    <lineage>
        <taxon>Eukaryota</taxon>
        <taxon>Metazoa</taxon>
        <taxon>Spiralia</taxon>
        <taxon>Lophotrochozoa</taxon>
        <taxon>Platyhelminthes</taxon>
        <taxon>Trematoda</taxon>
        <taxon>Digenea</taxon>
        <taxon>Plagiorchiida</taxon>
        <taxon>Echinostomata</taxon>
        <taxon>Echinostomatoidea</taxon>
        <taxon>Fasciolidae</taxon>
        <taxon>Fasciolopsis</taxon>
    </lineage>
</organism>
<dbReference type="SMART" id="SM00244">
    <property type="entry name" value="PHB"/>
    <property type="match status" value="1"/>
</dbReference>
<dbReference type="EMBL" id="LUCM01007616">
    <property type="protein sequence ID" value="KAA0189630.1"/>
    <property type="molecule type" value="Genomic_DNA"/>
</dbReference>
<dbReference type="InterPro" id="IPR001107">
    <property type="entry name" value="Band_7"/>
</dbReference>
<keyword evidence="5" id="KW-0812">Transmembrane</keyword>
<keyword evidence="5" id="KW-1133">Transmembrane helix</keyword>
<feature type="compositionally biased region" description="Polar residues" evidence="4">
    <location>
        <begin position="129"/>
        <end position="140"/>
    </location>
</feature>
<dbReference type="InterPro" id="IPR036013">
    <property type="entry name" value="Band_7/SPFH_dom_sf"/>
</dbReference>
<dbReference type="FunFam" id="3.30.479.30:FF:000004">
    <property type="entry name" value="Putative membrane protease family, stomatin"/>
    <property type="match status" value="1"/>
</dbReference>
<evidence type="ECO:0000259" key="6">
    <source>
        <dbReference type="SMART" id="SM00244"/>
    </source>
</evidence>
<dbReference type="SUPFAM" id="SSF117892">
    <property type="entry name" value="Band 7/SPFH domain"/>
    <property type="match status" value="1"/>
</dbReference>
<feature type="compositionally biased region" description="Basic and acidic residues" evidence="4">
    <location>
        <begin position="100"/>
        <end position="110"/>
    </location>
</feature>
<proteinExistence type="inferred from homology"/>
<evidence type="ECO:0000256" key="4">
    <source>
        <dbReference type="SAM" id="MobiDB-lite"/>
    </source>
</evidence>
<evidence type="ECO:0000313" key="7">
    <source>
        <dbReference type="EMBL" id="KAA0189630.1"/>
    </source>
</evidence>
<feature type="compositionally biased region" description="Basic and acidic residues" evidence="4">
    <location>
        <begin position="314"/>
        <end position="326"/>
    </location>
</feature>
<feature type="domain" description="Band 7" evidence="6">
    <location>
        <begin position="383"/>
        <end position="542"/>
    </location>
</feature>
<feature type="region of interest" description="Disordered" evidence="4">
    <location>
        <begin position="314"/>
        <end position="341"/>
    </location>
</feature>
<feature type="region of interest" description="Disordered" evidence="4">
    <location>
        <begin position="62"/>
        <end position="143"/>
    </location>
</feature>
<name>A0A8E0RSY9_9TREM</name>
<dbReference type="PANTHER" id="PTHR10264:SF19">
    <property type="entry name" value="AT06885P-RELATED"/>
    <property type="match status" value="1"/>
</dbReference>
<dbReference type="InterPro" id="IPR043202">
    <property type="entry name" value="Band-7_stomatin-like"/>
</dbReference>
<dbReference type="OrthoDB" id="2105077at2759"/>